<dbReference type="Pfam" id="PF01116">
    <property type="entry name" value="F_bP_aldolase"/>
    <property type="match status" value="1"/>
</dbReference>
<dbReference type="OrthoDB" id="2558351at2759"/>
<comment type="similarity">
    <text evidence="3">Belongs to the class II fructose-bisphosphate aldolase family.</text>
</comment>
<keyword evidence="2 3" id="KW-0862">Zinc</keyword>
<feature type="binding site" evidence="2">
    <location>
        <position position="88"/>
    </location>
    <ligand>
        <name>Zn(2+)</name>
        <dbReference type="ChEBI" id="CHEBI:29105"/>
        <label>1</label>
        <note>catalytic</note>
    </ligand>
</feature>
<name>A0A8H3WDE3_9PEZI</name>
<evidence type="ECO:0000313" key="4">
    <source>
        <dbReference type="EMBL" id="KAF0323787.1"/>
    </source>
</evidence>
<feature type="binding site" evidence="2">
    <location>
        <position position="140"/>
    </location>
    <ligand>
        <name>Zn(2+)</name>
        <dbReference type="ChEBI" id="CHEBI:29105"/>
        <label>2</label>
    </ligand>
</feature>
<feature type="active site" description="Proton donor" evidence="1">
    <location>
        <position position="87"/>
    </location>
</feature>
<dbReference type="EC" id="4.1.2.13" evidence="3"/>
<evidence type="ECO:0000256" key="2">
    <source>
        <dbReference type="PIRSR" id="PIRSR001359-3"/>
    </source>
</evidence>
<keyword evidence="3" id="KW-0456">Lyase</keyword>
<feature type="binding site" evidence="2">
    <location>
        <position position="110"/>
    </location>
    <ligand>
        <name>Zn(2+)</name>
        <dbReference type="ChEBI" id="CHEBI:29105"/>
        <label>2</label>
    </ligand>
</feature>
<comment type="catalytic activity">
    <reaction evidence="3">
        <text>beta-D-fructose 1,6-bisphosphate = D-glyceraldehyde 3-phosphate + dihydroxyacetone phosphate</text>
        <dbReference type="Rhea" id="RHEA:14729"/>
        <dbReference type="ChEBI" id="CHEBI:32966"/>
        <dbReference type="ChEBI" id="CHEBI:57642"/>
        <dbReference type="ChEBI" id="CHEBI:59776"/>
        <dbReference type="EC" id="4.1.2.13"/>
    </reaction>
</comment>
<dbReference type="PANTHER" id="PTHR30304:SF0">
    <property type="entry name" value="D-TAGATOSE-1,6-BISPHOSPHATE ALDOLASE SUBUNIT GATY-RELATED"/>
    <property type="match status" value="1"/>
</dbReference>
<reference evidence="4 5" key="1">
    <citation type="submission" date="2019-12" db="EMBL/GenBank/DDBJ databases">
        <title>A genome sequence resource for the geographically widespread anthracnose pathogen Colletotrichum asianum.</title>
        <authorList>
            <person name="Meng Y."/>
        </authorList>
    </citation>
    <scope>NUCLEOTIDE SEQUENCE [LARGE SCALE GENOMIC DNA]</scope>
    <source>
        <strain evidence="4 5">ICMP 18580</strain>
    </source>
</reference>
<comment type="pathway">
    <text evidence="3">Carbohydrate degradation; glycolysis; D-glyceraldehyde 3-phosphate and glycerone phosphate from D-glucose: step 4/4.</text>
</comment>
<dbReference type="UniPathway" id="UPA00109">
    <property type="reaction ID" value="UER00183"/>
</dbReference>
<evidence type="ECO:0000256" key="1">
    <source>
        <dbReference type="PIRSR" id="PIRSR001359-1"/>
    </source>
</evidence>
<dbReference type="CDD" id="cd00947">
    <property type="entry name" value="TBP_aldolase_IIB"/>
    <property type="match status" value="1"/>
</dbReference>
<dbReference type="InterPro" id="IPR050246">
    <property type="entry name" value="Class_II_FBP_aldolase"/>
</dbReference>
<comment type="caution">
    <text evidence="4">The sequence shown here is derived from an EMBL/GenBank/DDBJ whole genome shotgun (WGS) entry which is preliminary data.</text>
</comment>
<evidence type="ECO:0000256" key="3">
    <source>
        <dbReference type="RuleBase" id="RU366023"/>
    </source>
</evidence>
<proteinExistence type="inferred from homology"/>
<dbReference type="InterPro" id="IPR013785">
    <property type="entry name" value="Aldolase_TIM"/>
</dbReference>
<feature type="binding site" evidence="2">
    <location>
        <position position="217"/>
    </location>
    <ligand>
        <name>Zn(2+)</name>
        <dbReference type="ChEBI" id="CHEBI:29105"/>
        <label>1</label>
        <note>catalytic</note>
    </ligand>
</feature>
<dbReference type="PIRSF" id="PIRSF001359">
    <property type="entry name" value="F_bP_aldolase_II"/>
    <property type="match status" value="1"/>
</dbReference>
<dbReference type="GO" id="GO:0004332">
    <property type="term" value="F:fructose-bisphosphate aldolase activity"/>
    <property type="evidence" value="ECO:0007669"/>
    <property type="project" value="UniProtKB-EC"/>
</dbReference>
<dbReference type="PANTHER" id="PTHR30304">
    <property type="entry name" value="D-TAGATOSE-1,6-BISPHOSPHATE ALDOLASE"/>
    <property type="match status" value="1"/>
</dbReference>
<dbReference type="Gene3D" id="3.20.20.70">
    <property type="entry name" value="Aldolase class I"/>
    <property type="match status" value="1"/>
</dbReference>
<keyword evidence="5" id="KW-1185">Reference proteome</keyword>
<evidence type="ECO:0000313" key="5">
    <source>
        <dbReference type="Proteomes" id="UP000434172"/>
    </source>
</evidence>
<dbReference type="GO" id="GO:0008270">
    <property type="term" value="F:zinc ion binding"/>
    <property type="evidence" value="ECO:0007669"/>
    <property type="project" value="UniProtKB-UniRule"/>
</dbReference>
<accession>A0A8H3WDE3</accession>
<gene>
    <name evidence="4" type="ORF">GQ607_008996</name>
</gene>
<protein>
    <recommendedName>
        <fullName evidence="3">Fructose-bisphosphate aldolase</fullName>
        <shortName evidence="3">FBP aldolase</shortName>
        <ecNumber evidence="3">4.1.2.13</ecNumber>
    </recommendedName>
</protein>
<comment type="cofactor">
    <cofactor evidence="2 3">
        <name>Zn(2+)</name>
        <dbReference type="ChEBI" id="CHEBI:29105"/>
    </cofactor>
    <text evidence="2 3">Binds 2 Zn(2+) ions per subunit. One is catalytic and the other provides a structural contribution.</text>
</comment>
<dbReference type="EMBL" id="WOWK01000049">
    <property type="protein sequence ID" value="KAF0323787.1"/>
    <property type="molecule type" value="Genomic_DNA"/>
</dbReference>
<dbReference type="InterPro" id="IPR000771">
    <property type="entry name" value="FBA_II"/>
</dbReference>
<keyword evidence="3" id="KW-0324">Glycolysis</keyword>
<dbReference type="AlphaFoldDB" id="A0A8H3WDE3"/>
<keyword evidence="2 3" id="KW-0479">Metal-binding</keyword>
<comment type="function">
    <text evidence="3">Catalyzes the aldol condensation of dihydroxyacetone phosphate (DHAP or glycerone-phosphate) with glyceraldehyde 3-phosphate (G3P) to form fructose 1,6-bisphosphate (FBP) in gluconeogenesis and the reverse reaction in glycolysis.</text>
</comment>
<feature type="binding site" evidence="2">
    <location>
        <position position="186"/>
    </location>
    <ligand>
        <name>Zn(2+)</name>
        <dbReference type="ChEBI" id="CHEBI:29105"/>
        <label>1</label>
        <note>catalytic</note>
    </ligand>
</feature>
<sequence>MASWSEKKSQNRTLQILDAATKGQYGVLGVVIYNIEQLTAVVKAAEAKKSPILILLFPSAVTQLPTLAWAVAAAIKSSSVPIALHLDHAQDENQIREIAGNLPFDSIMVDMSHYDHEENLAKTKVLTRVCHDHGIAVEAESGRINGGEDGIADTGDLEALFTSPEEVEDFINAEIDLLAPSIGNIHGDYGPKGPQLDYERLAKVNKQIDNRVLMALHGTNDFSPEIMKRCIENGAIKLNVNKLLLEAWNVHLKQNVNKPFTQLIEDGIEILQKETEKWIDICGSGGKA</sequence>
<dbReference type="SUPFAM" id="SSF51569">
    <property type="entry name" value="Aldolase"/>
    <property type="match status" value="1"/>
</dbReference>
<organism evidence="4 5">
    <name type="scientific">Colletotrichum asianum</name>
    <dbReference type="NCBI Taxonomy" id="702518"/>
    <lineage>
        <taxon>Eukaryota</taxon>
        <taxon>Fungi</taxon>
        <taxon>Dikarya</taxon>
        <taxon>Ascomycota</taxon>
        <taxon>Pezizomycotina</taxon>
        <taxon>Sordariomycetes</taxon>
        <taxon>Hypocreomycetidae</taxon>
        <taxon>Glomerellales</taxon>
        <taxon>Glomerellaceae</taxon>
        <taxon>Colletotrichum</taxon>
        <taxon>Colletotrichum gloeosporioides species complex</taxon>
    </lineage>
</organism>
<dbReference type="Proteomes" id="UP000434172">
    <property type="component" value="Unassembled WGS sequence"/>
</dbReference>
<dbReference type="GO" id="GO:0006096">
    <property type="term" value="P:glycolytic process"/>
    <property type="evidence" value="ECO:0007669"/>
    <property type="project" value="UniProtKB-UniPathway"/>
</dbReference>